<dbReference type="AlphaFoldDB" id="A0A1P8UP20"/>
<proteinExistence type="predicted"/>
<dbReference type="CDD" id="cd00093">
    <property type="entry name" value="HTH_XRE"/>
    <property type="match status" value="1"/>
</dbReference>
<gene>
    <name evidence="5" type="ORF">Ga0080574_TMP764</name>
</gene>
<dbReference type="GO" id="GO:0003677">
    <property type="term" value="F:DNA binding"/>
    <property type="evidence" value="ECO:0007669"/>
    <property type="project" value="UniProtKB-KW"/>
</dbReference>
<feature type="domain" description="HTH cro/C1-type" evidence="4">
    <location>
        <begin position="48"/>
        <end position="97"/>
    </location>
</feature>
<dbReference type="SUPFAM" id="SSF47413">
    <property type="entry name" value="lambda repressor-like DNA-binding domains"/>
    <property type="match status" value="1"/>
</dbReference>
<keyword evidence="2" id="KW-0238">DNA-binding</keyword>
<dbReference type="PANTHER" id="PTHR36511">
    <property type="entry name" value="MERR FAMILY BACTERIAL REGULATORY PROTEIN"/>
    <property type="match status" value="1"/>
</dbReference>
<name>A0A1P8UP20_9RHOB</name>
<keyword evidence="6" id="KW-1185">Reference proteome</keyword>
<dbReference type="InterPro" id="IPR052359">
    <property type="entry name" value="HTH-type_reg/antitoxin"/>
</dbReference>
<evidence type="ECO:0000259" key="4">
    <source>
        <dbReference type="PROSITE" id="PS50943"/>
    </source>
</evidence>
<keyword evidence="1" id="KW-0805">Transcription regulation</keyword>
<dbReference type="InterPro" id="IPR001387">
    <property type="entry name" value="Cro/C1-type_HTH"/>
</dbReference>
<reference evidence="5 6" key="1">
    <citation type="submission" date="2016-04" db="EMBL/GenBank/DDBJ databases">
        <title>Deep-sea bacteria in the southern Pacific.</title>
        <authorList>
            <person name="Tang K."/>
        </authorList>
    </citation>
    <scope>NUCLEOTIDE SEQUENCE [LARGE SCALE GENOMIC DNA]</scope>
    <source>
        <strain evidence="5 6">JLT2014</strain>
    </source>
</reference>
<dbReference type="Gene3D" id="1.10.260.40">
    <property type="entry name" value="lambda repressor-like DNA-binding domains"/>
    <property type="match status" value="1"/>
</dbReference>
<evidence type="ECO:0000256" key="1">
    <source>
        <dbReference type="ARBA" id="ARBA00023015"/>
    </source>
</evidence>
<organism evidence="5 6">
    <name type="scientific">Salipiger abyssi</name>
    <dbReference type="NCBI Taxonomy" id="1250539"/>
    <lineage>
        <taxon>Bacteria</taxon>
        <taxon>Pseudomonadati</taxon>
        <taxon>Pseudomonadota</taxon>
        <taxon>Alphaproteobacteria</taxon>
        <taxon>Rhodobacterales</taxon>
        <taxon>Roseobacteraceae</taxon>
        <taxon>Salipiger</taxon>
    </lineage>
</organism>
<dbReference type="Pfam" id="PF01381">
    <property type="entry name" value="HTH_3"/>
    <property type="match status" value="1"/>
</dbReference>
<keyword evidence="3" id="KW-0804">Transcription</keyword>
<dbReference type="EMBL" id="CP015093">
    <property type="protein sequence ID" value="APZ51098.1"/>
    <property type="molecule type" value="Genomic_DNA"/>
</dbReference>
<dbReference type="InterPro" id="IPR010982">
    <property type="entry name" value="Lambda_DNA-bd_dom_sf"/>
</dbReference>
<sequence length="103" mass="11386">MQGMSDILDMAHDMAKDLHEVGAMDDITMRVMDRICVPEKPSFTPARIKKIRAKSRMSQPVFAQFLNVGATTVAQWEQGKKSPGGSSARLLDVIDRKGIEAII</sequence>
<accession>A0A1P8UP20</accession>
<evidence type="ECO:0000256" key="2">
    <source>
        <dbReference type="ARBA" id="ARBA00023125"/>
    </source>
</evidence>
<protein>
    <submittedName>
        <fullName evidence="5">Putative transcriptional regulator</fullName>
    </submittedName>
</protein>
<dbReference type="Proteomes" id="UP000187059">
    <property type="component" value="Chromosome"/>
</dbReference>
<dbReference type="PROSITE" id="PS50943">
    <property type="entry name" value="HTH_CROC1"/>
    <property type="match status" value="1"/>
</dbReference>
<dbReference type="PANTHER" id="PTHR36511:SF3">
    <property type="entry name" value="ANTITOXIN HIGA-2"/>
    <property type="match status" value="1"/>
</dbReference>
<evidence type="ECO:0000256" key="3">
    <source>
        <dbReference type="ARBA" id="ARBA00023163"/>
    </source>
</evidence>
<dbReference type="KEGG" id="paby:Ga0080574_TMP764"/>
<evidence type="ECO:0000313" key="6">
    <source>
        <dbReference type="Proteomes" id="UP000187059"/>
    </source>
</evidence>
<dbReference type="STRING" id="1250539.Ga0080574_TMP764"/>
<evidence type="ECO:0000313" key="5">
    <source>
        <dbReference type="EMBL" id="APZ51098.1"/>
    </source>
</evidence>